<keyword evidence="2" id="KW-1185">Reference proteome</keyword>
<evidence type="ECO:0000313" key="2">
    <source>
        <dbReference type="Proteomes" id="UP001160499"/>
    </source>
</evidence>
<reference evidence="1 2" key="1">
    <citation type="submission" date="2023-04" db="EMBL/GenBank/DDBJ databases">
        <title>Forest soil microbial communities from Buena Vista Peninsula, Colon Province, Panama.</title>
        <authorList>
            <person name="Bouskill N."/>
        </authorList>
    </citation>
    <scope>NUCLEOTIDE SEQUENCE [LARGE SCALE GENOMIC DNA]</scope>
    <source>
        <strain evidence="1 2">GGS1</strain>
    </source>
</reference>
<sequence length="106" mass="11491">MGVGKGFSKIAGKFAKGALVKIGRAGVARTARQVSRADKNLRRLSGKQFKLGKGDIWKSFMEPFMEPFSKAWGENLKILKPGNRNWGLAKNELSLRGGDSAIKGLG</sequence>
<proteinExistence type="predicted"/>
<name>A0ABT6LP89_9ACTN</name>
<dbReference type="RefSeq" id="WP_280878640.1">
    <property type="nucleotide sequence ID" value="NZ_JARXVH010000007.1"/>
</dbReference>
<evidence type="ECO:0000313" key="1">
    <source>
        <dbReference type="EMBL" id="MDH6217765.1"/>
    </source>
</evidence>
<dbReference type="EMBL" id="JARXVH010000007">
    <property type="protein sequence ID" value="MDH6217765.1"/>
    <property type="molecule type" value="Genomic_DNA"/>
</dbReference>
<gene>
    <name evidence="1" type="ORF">M2283_005093</name>
</gene>
<dbReference type="Proteomes" id="UP001160499">
    <property type="component" value="Unassembled WGS sequence"/>
</dbReference>
<accession>A0ABT6LP89</accession>
<protein>
    <submittedName>
        <fullName evidence="1">Uncharacterized protein</fullName>
    </submittedName>
</protein>
<comment type="caution">
    <text evidence="1">The sequence shown here is derived from an EMBL/GenBank/DDBJ whole genome shotgun (WGS) entry which is preliminary data.</text>
</comment>
<organism evidence="1 2">
    <name type="scientific">Streptomyces pseudovenezuelae</name>
    <dbReference type="NCBI Taxonomy" id="67350"/>
    <lineage>
        <taxon>Bacteria</taxon>
        <taxon>Bacillati</taxon>
        <taxon>Actinomycetota</taxon>
        <taxon>Actinomycetes</taxon>
        <taxon>Kitasatosporales</taxon>
        <taxon>Streptomycetaceae</taxon>
        <taxon>Streptomyces</taxon>
        <taxon>Streptomyces aurantiacus group</taxon>
    </lineage>
</organism>